<sequence>MILNISETRTGLSLLRADLEHSKEWGTTGNVFLEGSQLQVLQILQLHYQGSMKMVFLDPLAQDIDQLRRSLELSWNLLADHGAIFIWTSKQSMDGLKNLCDEIFGKKNFLDGAGQFPRNAGATPALPEARFLLSYARTIKNRTAPALSTLGFDMASSARSYLLPTLLEATQLGKDDTLLDLSAGGINTAEALLRMNALDAGSRRFMLVRPAQPLPSASATTGGTVETVAELSRDQLRRTGAALSEYDNGQLTAVGELLDTGFRAYQLPDAASAEATQEDLFIRVLAGRGFSLTERTASRSVNGIEVRAVVSEDGQPRVLAYLDARAQPTLELLEALLAQNPESVIVIAEAFHGDALLEEEFHRLALSRGIEFWTS</sequence>
<name>A0A4Y4DPK2_GLUUR</name>
<dbReference type="Proteomes" id="UP000316612">
    <property type="component" value="Unassembled WGS sequence"/>
</dbReference>
<gene>
    <name evidence="1" type="ORF">AUR04nite_27940</name>
</gene>
<dbReference type="SUPFAM" id="SSF53335">
    <property type="entry name" value="S-adenosyl-L-methionine-dependent methyltransferases"/>
    <property type="match status" value="1"/>
</dbReference>
<protein>
    <submittedName>
        <fullName evidence="1">Uncharacterized protein</fullName>
    </submittedName>
</protein>
<dbReference type="EMBL" id="BJNY01000017">
    <property type="protein sequence ID" value="GED07262.1"/>
    <property type="molecule type" value="Genomic_DNA"/>
</dbReference>
<accession>A0A4Y4DPK2</accession>
<dbReference type="AlphaFoldDB" id="A0A4Y4DPK2"/>
<evidence type="ECO:0000313" key="1">
    <source>
        <dbReference type="EMBL" id="GED07262.1"/>
    </source>
</evidence>
<reference evidence="1 2" key="1">
    <citation type="submission" date="2019-06" db="EMBL/GenBank/DDBJ databases">
        <title>Whole genome shotgun sequence of Glutamicibacter uratoxydans NBRC 15515.</title>
        <authorList>
            <person name="Hosoyama A."/>
            <person name="Uohara A."/>
            <person name="Ohji S."/>
            <person name="Ichikawa N."/>
        </authorList>
    </citation>
    <scope>NUCLEOTIDE SEQUENCE [LARGE SCALE GENOMIC DNA]</scope>
    <source>
        <strain evidence="1 2">NBRC 15515</strain>
    </source>
</reference>
<organism evidence="1 2">
    <name type="scientific">Glutamicibacter uratoxydans</name>
    <name type="common">Arthrobacter uratoxydans</name>
    <dbReference type="NCBI Taxonomy" id="43667"/>
    <lineage>
        <taxon>Bacteria</taxon>
        <taxon>Bacillati</taxon>
        <taxon>Actinomycetota</taxon>
        <taxon>Actinomycetes</taxon>
        <taxon>Micrococcales</taxon>
        <taxon>Micrococcaceae</taxon>
        <taxon>Glutamicibacter</taxon>
    </lineage>
</organism>
<dbReference type="InterPro" id="IPR029063">
    <property type="entry name" value="SAM-dependent_MTases_sf"/>
</dbReference>
<comment type="caution">
    <text evidence="1">The sequence shown here is derived from an EMBL/GenBank/DDBJ whole genome shotgun (WGS) entry which is preliminary data.</text>
</comment>
<proteinExistence type="predicted"/>
<keyword evidence="2" id="KW-1185">Reference proteome</keyword>
<evidence type="ECO:0000313" key="2">
    <source>
        <dbReference type="Proteomes" id="UP000316612"/>
    </source>
</evidence>
<dbReference type="OrthoDB" id="9773060at2"/>
<dbReference type="RefSeq" id="WP_141366202.1">
    <property type="nucleotide sequence ID" value="NZ_BAAAJL010000003.1"/>
</dbReference>